<dbReference type="EMBL" id="AP023361">
    <property type="protein sequence ID" value="BCJ90346.1"/>
    <property type="molecule type" value="Genomic_DNA"/>
</dbReference>
<gene>
    <name evidence="1" type="ORF">IZ6_10810</name>
</gene>
<name>A0A6S6QLX6_9HYPH</name>
<dbReference type="KEGG" id="tso:IZ6_10810"/>
<dbReference type="Proteomes" id="UP000515317">
    <property type="component" value="Chromosome"/>
</dbReference>
<protein>
    <recommendedName>
        <fullName evidence="3">Terminase small subunit</fullName>
    </recommendedName>
</protein>
<accession>A0A6S6QLX6</accession>
<evidence type="ECO:0008006" key="3">
    <source>
        <dbReference type="Google" id="ProtNLM"/>
    </source>
</evidence>
<keyword evidence="2" id="KW-1185">Reference proteome</keyword>
<dbReference type="AlphaFoldDB" id="A0A6S6QLX6"/>
<sequence>MPILKNARHELFAQNLARGMTQRAAYYAAGYRASKQMAWRTAQQPEIVARVSELREKAARRFEVTMDGLIERAEAARLLAMNTEQPAAAVGAIKEMGVLTGLRVEKRDNTIRPVRQLTDDELTLIALSGTPPLIEDLVAEEDEEEEELLPN</sequence>
<dbReference type="Gene3D" id="1.10.10.1400">
    <property type="entry name" value="Terminase, small subunit, N-terminal DNA-binding domain, HTH motif"/>
    <property type="match status" value="1"/>
</dbReference>
<proteinExistence type="predicted"/>
<dbReference type="InterPro" id="IPR038713">
    <property type="entry name" value="Terminase_Gp1_N_sf"/>
</dbReference>
<organism evidence="1 2">
    <name type="scientific">Terrihabitans soli</name>
    <dbReference type="NCBI Taxonomy" id="708113"/>
    <lineage>
        <taxon>Bacteria</taxon>
        <taxon>Pseudomonadati</taxon>
        <taxon>Pseudomonadota</taxon>
        <taxon>Alphaproteobacteria</taxon>
        <taxon>Hyphomicrobiales</taxon>
        <taxon>Terrihabitans</taxon>
    </lineage>
</organism>
<reference evidence="1 2" key="1">
    <citation type="submission" date="2020-08" db="EMBL/GenBank/DDBJ databases">
        <title>Genome sequence of Rhizobiales bacterium strain IZ6.</title>
        <authorList>
            <person name="Nakai R."/>
            <person name="Naganuma T."/>
        </authorList>
    </citation>
    <scope>NUCLEOTIDE SEQUENCE [LARGE SCALE GENOMIC DNA]</scope>
    <source>
        <strain evidence="1 2">IZ6</strain>
    </source>
</reference>
<evidence type="ECO:0000313" key="1">
    <source>
        <dbReference type="EMBL" id="BCJ90346.1"/>
    </source>
</evidence>
<evidence type="ECO:0000313" key="2">
    <source>
        <dbReference type="Proteomes" id="UP000515317"/>
    </source>
</evidence>